<name>A0A1Q6A4I9_9SPHI</name>
<evidence type="ECO:0000313" key="1">
    <source>
        <dbReference type="EMBL" id="OKS88925.1"/>
    </source>
</evidence>
<dbReference type="InterPro" id="IPR026341">
    <property type="entry name" value="T9SS_type_B"/>
</dbReference>
<sequence length="315" mass="33766">MQLSATGGDTYDWTAPNGTHYPGPNPTITPAAIVSDGGIYHLTITTNGCPTFTSTTVTVYQPATIDPITQPAPVCEGGSVQLMAHALNTTHYKWSPSAGLDHDDIANPVATPAITTTYTLTVSNDGCSAPVPPASVTVTVLKNPVANAGKTIKIFAGQAVKLNGTAQGDGVSHFWTSADWTSPYFLDDPTSLTPIAKPPQDITYRLLVKSAVGCGISTSDVFVRVYQQLTIPNAFSPNGDGTNDKWDIKNIETYPNALVRVFNRYGQQVFQSRGYGIPWDGTFNGALLPVGTYYYIIDLQEDDLPKQSGWVFIAR</sequence>
<dbReference type="Pfam" id="PF13585">
    <property type="entry name" value="CHU_C"/>
    <property type="match status" value="1"/>
</dbReference>
<accession>A0A1Q6A4I9</accession>
<dbReference type="STRING" id="1302689.RG47T_4403"/>
<proteinExistence type="predicted"/>
<dbReference type="AlphaFoldDB" id="A0A1Q6A4I9"/>
<dbReference type="NCBIfam" id="TIGR04131">
    <property type="entry name" value="Bac_Flav_CTERM"/>
    <property type="match status" value="1"/>
</dbReference>
<dbReference type="EMBL" id="MPPL01000001">
    <property type="protein sequence ID" value="OKS88925.1"/>
    <property type="molecule type" value="Genomic_DNA"/>
</dbReference>
<reference evidence="1 2" key="1">
    <citation type="submission" date="2016-11" db="EMBL/GenBank/DDBJ databases">
        <title>Whole Genome Sequencing of Mucilaginibacter polytrichastri RG4-7(T) isolated from the moss sample.</title>
        <authorList>
            <person name="Li Y."/>
        </authorList>
    </citation>
    <scope>NUCLEOTIDE SEQUENCE [LARGE SCALE GENOMIC DNA]</scope>
    <source>
        <strain evidence="1 2">RG4-7</strain>
    </source>
</reference>
<comment type="caution">
    <text evidence="1">The sequence shown here is derived from an EMBL/GenBank/DDBJ whole genome shotgun (WGS) entry which is preliminary data.</text>
</comment>
<evidence type="ECO:0000313" key="2">
    <source>
        <dbReference type="Proteomes" id="UP000186720"/>
    </source>
</evidence>
<gene>
    <name evidence="1" type="ORF">RG47T_4403</name>
</gene>
<keyword evidence="2" id="KW-1185">Reference proteome</keyword>
<dbReference type="Proteomes" id="UP000186720">
    <property type="component" value="Unassembled WGS sequence"/>
</dbReference>
<organism evidence="1 2">
    <name type="scientific">Mucilaginibacter polytrichastri</name>
    <dbReference type="NCBI Taxonomy" id="1302689"/>
    <lineage>
        <taxon>Bacteria</taxon>
        <taxon>Pseudomonadati</taxon>
        <taxon>Bacteroidota</taxon>
        <taxon>Sphingobacteriia</taxon>
        <taxon>Sphingobacteriales</taxon>
        <taxon>Sphingobacteriaceae</taxon>
        <taxon>Mucilaginibacter</taxon>
    </lineage>
</organism>
<evidence type="ECO:0008006" key="3">
    <source>
        <dbReference type="Google" id="ProtNLM"/>
    </source>
</evidence>
<protein>
    <recommendedName>
        <fullName evidence="3">Ig-like domain-containing protein</fullName>
    </recommendedName>
</protein>